<reference evidence="2 3" key="1">
    <citation type="submission" date="2017-06" db="EMBL/GenBank/DDBJ databases">
        <authorList>
            <person name="Kim H.J."/>
            <person name="Triplett B.A."/>
        </authorList>
    </citation>
    <scope>NUCLEOTIDE SEQUENCE [LARGE SCALE GENOMIC DNA]</scope>
    <source>
        <strain evidence="2 3">13146</strain>
    </source>
</reference>
<name>A0A246HQ15_STEMA</name>
<accession>A0A246HQ15</accession>
<feature type="transmembrane region" description="Helical" evidence="1">
    <location>
        <begin position="80"/>
        <end position="104"/>
    </location>
</feature>
<keyword evidence="1" id="KW-1133">Transmembrane helix</keyword>
<keyword evidence="1" id="KW-0812">Transmembrane</keyword>
<organism evidence="2 3">
    <name type="scientific">Stenotrophomonas maltophilia</name>
    <name type="common">Pseudomonas maltophilia</name>
    <name type="synonym">Xanthomonas maltophilia</name>
    <dbReference type="NCBI Taxonomy" id="40324"/>
    <lineage>
        <taxon>Bacteria</taxon>
        <taxon>Pseudomonadati</taxon>
        <taxon>Pseudomonadota</taxon>
        <taxon>Gammaproteobacteria</taxon>
        <taxon>Lysobacterales</taxon>
        <taxon>Lysobacteraceae</taxon>
        <taxon>Stenotrophomonas</taxon>
        <taxon>Stenotrophomonas maltophilia group</taxon>
    </lineage>
</organism>
<evidence type="ECO:0000313" key="2">
    <source>
        <dbReference type="EMBL" id="OWQ55658.1"/>
    </source>
</evidence>
<feature type="transmembrane region" description="Helical" evidence="1">
    <location>
        <begin position="43"/>
        <end position="65"/>
    </location>
</feature>
<feature type="transmembrane region" description="Helical" evidence="1">
    <location>
        <begin position="12"/>
        <end position="36"/>
    </location>
</feature>
<gene>
    <name evidence="2" type="ORF">CEE60_05055</name>
</gene>
<dbReference type="AlphaFoldDB" id="A0A246HQ15"/>
<keyword evidence="1" id="KW-0472">Membrane</keyword>
<evidence type="ECO:0008006" key="4">
    <source>
        <dbReference type="Google" id="ProtNLM"/>
    </source>
</evidence>
<comment type="caution">
    <text evidence="2">The sequence shown here is derived from an EMBL/GenBank/DDBJ whole genome shotgun (WGS) entry which is preliminary data.</text>
</comment>
<evidence type="ECO:0000256" key="1">
    <source>
        <dbReference type="SAM" id="Phobius"/>
    </source>
</evidence>
<dbReference type="EMBL" id="NIVS01000011">
    <property type="protein sequence ID" value="OWQ55658.1"/>
    <property type="molecule type" value="Genomic_DNA"/>
</dbReference>
<sequence length="126" mass="13934">MFLPLPAMASDFTGFLTLYIAMPIFALTGLLLGVLLIFRRHRYVRVVGTVVAVPILLAGIGVAYVDTWRLWPQTTHDEPLLPAVAVILCALVWLTLAALVWLLWRWPSRARRTGTPTAVSQAPDSP</sequence>
<proteinExistence type="predicted"/>
<dbReference type="Proteomes" id="UP000198157">
    <property type="component" value="Unassembled WGS sequence"/>
</dbReference>
<evidence type="ECO:0000313" key="3">
    <source>
        <dbReference type="Proteomes" id="UP000198157"/>
    </source>
</evidence>
<protein>
    <recommendedName>
        <fullName evidence="4">Transmembrane protein</fullName>
    </recommendedName>
</protein>